<feature type="transmembrane region" description="Helical" evidence="8">
    <location>
        <begin position="246"/>
        <end position="264"/>
    </location>
</feature>
<organism evidence="9 10">
    <name type="scientific">Allostreptomyces psammosilenae</name>
    <dbReference type="NCBI Taxonomy" id="1892865"/>
    <lineage>
        <taxon>Bacteria</taxon>
        <taxon>Bacillati</taxon>
        <taxon>Actinomycetota</taxon>
        <taxon>Actinomycetes</taxon>
        <taxon>Kitasatosporales</taxon>
        <taxon>Streptomycetaceae</taxon>
        <taxon>Allostreptomyces</taxon>
    </lineage>
</organism>
<dbReference type="Pfam" id="PF01925">
    <property type="entry name" value="TauE"/>
    <property type="match status" value="1"/>
</dbReference>
<reference evidence="9 10" key="1">
    <citation type="submission" date="2020-07" db="EMBL/GenBank/DDBJ databases">
        <title>Sequencing the genomes of 1000 actinobacteria strains.</title>
        <authorList>
            <person name="Klenk H.-P."/>
        </authorList>
    </citation>
    <scope>NUCLEOTIDE SEQUENCE [LARGE SCALE GENOMIC DNA]</scope>
    <source>
        <strain evidence="9 10">DSM 42178</strain>
    </source>
</reference>
<comment type="subcellular location">
    <subcellularLocation>
        <location evidence="1 8">Cell membrane</location>
        <topology evidence="1 8">Multi-pass membrane protein</topology>
    </subcellularLocation>
</comment>
<dbReference type="InterPro" id="IPR052017">
    <property type="entry name" value="TSUP"/>
</dbReference>
<keyword evidence="6 8" id="KW-1133">Transmembrane helix</keyword>
<keyword evidence="4 8" id="KW-1003">Cell membrane</keyword>
<comment type="similarity">
    <text evidence="2 8">Belongs to the 4-toluene sulfonate uptake permease (TSUP) (TC 2.A.102) family.</text>
</comment>
<keyword evidence="5 8" id="KW-0812">Transmembrane</keyword>
<keyword evidence="10" id="KW-1185">Reference proteome</keyword>
<feature type="transmembrane region" description="Helical" evidence="8">
    <location>
        <begin position="153"/>
        <end position="180"/>
    </location>
</feature>
<protein>
    <recommendedName>
        <fullName evidence="8">Probable membrane transporter protein</fullName>
    </recommendedName>
</protein>
<evidence type="ECO:0000256" key="7">
    <source>
        <dbReference type="ARBA" id="ARBA00023136"/>
    </source>
</evidence>
<dbReference type="PANTHER" id="PTHR30269:SF0">
    <property type="entry name" value="MEMBRANE TRANSPORTER PROTEIN YFCA-RELATED"/>
    <property type="match status" value="1"/>
</dbReference>
<evidence type="ECO:0000256" key="4">
    <source>
        <dbReference type="ARBA" id="ARBA00022475"/>
    </source>
</evidence>
<dbReference type="InterPro" id="IPR002781">
    <property type="entry name" value="TM_pro_TauE-like"/>
</dbReference>
<evidence type="ECO:0000256" key="5">
    <source>
        <dbReference type="ARBA" id="ARBA00022692"/>
    </source>
</evidence>
<dbReference type="EMBL" id="JACBZD010000001">
    <property type="protein sequence ID" value="NYI03341.1"/>
    <property type="molecule type" value="Genomic_DNA"/>
</dbReference>
<dbReference type="PANTHER" id="PTHR30269">
    <property type="entry name" value="TRANSMEMBRANE PROTEIN YFCA"/>
    <property type="match status" value="1"/>
</dbReference>
<sequence>MSWAEMLLVLVAGVGAGTINTIVGSGTLITFPVLLAVGIPPVVANVSNNLGLVPGSLSGAIGYRRELAGQRGRILRFGVASLLGGAAGAVALLLLPEEAFDRIVPALILLALVLVVLQPRLSRRLAARREAAREEALRQGRDPRPASDHGGRLLPLGVGACGVYGGYFGAAQGIILLALMGTALDDDLQRLNALKNVLAMIVNAVAAVVFLFVADFDWAAVALIAVGATLGGQIGSRVGRRLPPTVLRGVIVVVGLTAVGSMLLG</sequence>
<evidence type="ECO:0000313" key="9">
    <source>
        <dbReference type="EMBL" id="NYI03341.1"/>
    </source>
</evidence>
<dbReference type="Proteomes" id="UP000567795">
    <property type="component" value="Unassembled WGS sequence"/>
</dbReference>
<evidence type="ECO:0000256" key="2">
    <source>
        <dbReference type="ARBA" id="ARBA00009142"/>
    </source>
</evidence>
<gene>
    <name evidence="9" type="ORF">FHU37_000284</name>
</gene>
<dbReference type="AlphaFoldDB" id="A0A852ZXH7"/>
<dbReference type="GO" id="GO:0005886">
    <property type="term" value="C:plasma membrane"/>
    <property type="evidence" value="ECO:0007669"/>
    <property type="project" value="UniProtKB-SubCell"/>
</dbReference>
<keyword evidence="3" id="KW-0813">Transport</keyword>
<feature type="transmembrane region" description="Helical" evidence="8">
    <location>
        <begin position="102"/>
        <end position="119"/>
    </location>
</feature>
<evidence type="ECO:0000256" key="3">
    <source>
        <dbReference type="ARBA" id="ARBA00022448"/>
    </source>
</evidence>
<evidence type="ECO:0000256" key="8">
    <source>
        <dbReference type="RuleBase" id="RU363041"/>
    </source>
</evidence>
<evidence type="ECO:0000256" key="1">
    <source>
        <dbReference type="ARBA" id="ARBA00004651"/>
    </source>
</evidence>
<feature type="transmembrane region" description="Helical" evidence="8">
    <location>
        <begin position="200"/>
        <end position="226"/>
    </location>
</feature>
<accession>A0A852ZXH7</accession>
<proteinExistence type="inferred from homology"/>
<dbReference type="RefSeq" id="WP_179812405.1">
    <property type="nucleotide sequence ID" value="NZ_JACBZD010000001.1"/>
</dbReference>
<keyword evidence="7 8" id="KW-0472">Membrane</keyword>
<evidence type="ECO:0000313" key="10">
    <source>
        <dbReference type="Proteomes" id="UP000567795"/>
    </source>
</evidence>
<feature type="transmembrane region" description="Helical" evidence="8">
    <location>
        <begin position="74"/>
        <end position="96"/>
    </location>
</feature>
<evidence type="ECO:0000256" key="6">
    <source>
        <dbReference type="ARBA" id="ARBA00022989"/>
    </source>
</evidence>
<name>A0A852ZXH7_9ACTN</name>
<feature type="transmembrane region" description="Helical" evidence="8">
    <location>
        <begin position="31"/>
        <end position="53"/>
    </location>
</feature>
<comment type="caution">
    <text evidence="9">The sequence shown here is derived from an EMBL/GenBank/DDBJ whole genome shotgun (WGS) entry which is preliminary data.</text>
</comment>